<keyword evidence="2 4" id="KW-0371">Homeobox</keyword>
<evidence type="ECO:0000256" key="2">
    <source>
        <dbReference type="ARBA" id="ARBA00023155"/>
    </source>
</evidence>
<dbReference type="GO" id="GO:0003677">
    <property type="term" value="F:DNA binding"/>
    <property type="evidence" value="ECO:0007669"/>
    <property type="project" value="UniProtKB-UniRule"/>
</dbReference>
<evidence type="ECO:0000256" key="3">
    <source>
        <dbReference type="ARBA" id="ARBA00023242"/>
    </source>
</evidence>
<keyword evidence="7" id="KW-1185">Reference proteome</keyword>
<feature type="domain" description="Homeobox" evidence="5">
    <location>
        <begin position="83"/>
        <end position="146"/>
    </location>
</feature>
<dbReference type="Proteomes" id="UP000736672">
    <property type="component" value="Unassembled WGS sequence"/>
</dbReference>
<keyword evidence="1 4" id="KW-0238">DNA-binding</keyword>
<keyword evidence="3 4" id="KW-0539">Nucleus</keyword>
<sequence length="669" mass="75326">MPESTRSGKLRVERTLTHPRVHAQDPYGRVLGPNSLGHGSTSDLTTNISSLELFTNQLGPLGDINDLNPFIGADNFPRGTIPSLGPKVGTRFSREALKILKQWFDAHSHDPYPDDQTKEALQHLTGLNKTQLTNWLANARRRHKGSATAQYTPPAFDYAQNQSIDIPRVGTPIPRSDSQDGLNPMQRWVDSPPEEEPAPISAIVRAISASPSEPRAIHPESGKLCCVFCSQDDPDDDHIKHHNPSACQERAFNRKDHLKQHLRLVHGAGFVPWSMNPWKVSISQIRSRCGLCNSSIDTWKERVNHLADHFKMGHTMASWKGDWGFDASILEMVENAIPPYLISTERSSPFPFRGSGTAANSPRTAYELLSLELMHFMENHYEETGALPGNDDIQLEACRIIFASEVLSSMEEPEANPPSSWLRDIITSNPGMSQQALFGPIRSRRENKLSSLEIKGKKNLFEGCPLEAELRKFVETKQLLAQTTIENDELQHEACRVVKTIETVASKQSYDLVANWLVKMILESSHWLDGFRQRMHLPPAESPESSSQPLVLSADGLLCESNQCIFTVANDKGNSSAFMSESRTGQPFWTETSPYMLNDSNFHERLGRELRRWVSSTMSPRNPQCHIPTDEELRHQARWIAYGDDDPWNQTHADNPEWLERFKQSVGIP</sequence>
<dbReference type="InterPro" id="IPR050224">
    <property type="entry name" value="TALE_homeobox"/>
</dbReference>
<dbReference type="OrthoDB" id="10056939at2759"/>
<dbReference type="GO" id="GO:0006355">
    <property type="term" value="P:regulation of DNA-templated transcription"/>
    <property type="evidence" value="ECO:0007669"/>
    <property type="project" value="InterPro"/>
</dbReference>
<dbReference type="SUPFAM" id="SSF46689">
    <property type="entry name" value="Homeodomain-like"/>
    <property type="match status" value="1"/>
</dbReference>
<evidence type="ECO:0000313" key="7">
    <source>
        <dbReference type="Proteomes" id="UP000736672"/>
    </source>
</evidence>
<dbReference type="Gene3D" id="1.10.10.60">
    <property type="entry name" value="Homeodomain-like"/>
    <property type="match status" value="1"/>
</dbReference>
<dbReference type="Pfam" id="PF05920">
    <property type="entry name" value="Homeobox_KN"/>
    <property type="match status" value="1"/>
</dbReference>
<reference evidence="6" key="1">
    <citation type="journal article" date="2021" name="Nat. Commun.">
        <title>Genetic determinants of endophytism in the Arabidopsis root mycobiome.</title>
        <authorList>
            <person name="Mesny F."/>
            <person name="Miyauchi S."/>
            <person name="Thiergart T."/>
            <person name="Pickel B."/>
            <person name="Atanasova L."/>
            <person name="Karlsson M."/>
            <person name="Huettel B."/>
            <person name="Barry K.W."/>
            <person name="Haridas S."/>
            <person name="Chen C."/>
            <person name="Bauer D."/>
            <person name="Andreopoulos W."/>
            <person name="Pangilinan J."/>
            <person name="LaButti K."/>
            <person name="Riley R."/>
            <person name="Lipzen A."/>
            <person name="Clum A."/>
            <person name="Drula E."/>
            <person name="Henrissat B."/>
            <person name="Kohler A."/>
            <person name="Grigoriev I.V."/>
            <person name="Martin F.M."/>
            <person name="Hacquard S."/>
        </authorList>
    </citation>
    <scope>NUCLEOTIDE SEQUENCE</scope>
    <source>
        <strain evidence="6">FSSC 5 MPI-SDFR-AT-0091</strain>
    </source>
</reference>
<protein>
    <recommendedName>
        <fullName evidence="5">Homeobox domain-containing protein</fullName>
    </recommendedName>
</protein>
<proteinExistence type="predicted"/>
<gene>
    <name evidence="6" type="ORF">B0J15DRAFT_537467</name>
</gene>
<evidence type="ECO:0000259" key="5">
    <source>
        <dbReference type="PROSITE" id="PS50071"/>
    </source>
</evidence>
<dbReference type="PROSITE" id="PS50071">
    <property type="entry name" value="HOMEOBOX_2"/>
    <property type="match status" value="1"/>
</dbReference>
<organism evidence="6 7">
    <name type="scientific">Fusarium solani</name>
    <name type="common">Filamentous fungus</name>
    <dbReference type="NCBI Taxonomy" id="169388"/>
    <lineage>
        <taxon>Eukaryota</taxon>
        <taxon>Fungi</taxon>
        <taxon>Dikarya</taxon>
        <taxon>Ascomycota</taxon>
        <taxon>Pezizomycotina</taxon>
        <taxon>Sordariomycetes</taxon>
        <taxon>Hypocreomycetidae</taxon>
        <taxon>Hypocreales</taxon>
        <taxon>Nectriaceae</taxon>
        <taxon>Fusarium</taxon>
        <taxon>Fusarium solani species complex</taxon>
    </lineage>
</organism>
<dbReference type="InterPro" id="IPR001356">
    <property type="entry name" value="HD"/>
</dbReference>
<evidence type="ECO:0000313" key="6">
    <source>
        <dbReference type="EMBL" id="KAH7247180.1"/>
    </source>
</evidence>
<dbReference type="SMART" id="SM00389">
    <property type="entry name" value="HOX"/>
    <property type="match status" value="1"/>
</dbReference>
<evidence type="ECO:0000256" key="4">
    <source>
        <dbReference type="PROSITE-ProRule" id="PRU00108"/>
    </source>
</evidence>
<accession>A0A9P9GXE4</accession>
<dbReference type="CDD" id="cd00086">
    <property type="entry name" value="homeodomain"/>
    <property type="match status" value="1"/>
</dbReference>
<dbReference type="AlphaFoldDB" id="A0A9P9GXE4"/>
<dbReference type="PANTHER" id="PTHR11850">
    <property type="entry name" value="HOMEOBOX PROTEIN TRANSCRIPTION FACTORS"/>
    <property type="match status" value="1"/>
</dbReference>
<dbReference type="GO" id="GO:0005634">
    <property type="term" value="C:nucleus"/>
    <property type="evidence" value="ECO:0007669"/>
    <property type="project" value="UniProtKB-SubCell"/>
</dbReference>
<comment type="caution">
    <text evidence="6">The sequence shown here is derived from an EMBL/GenBank/DDBJ whole genome shotgun (WGS) entry which is preliminary data.</text>
</comment>
<name>A0A9P9GXE4_FUSSL</name>
<evidence type="ECO:0000256" key="1">
    <source>
        <dbReference type="ARBA" id="ARBA00023125"/>
    </source>
</evidence>
<dbReference type="InterPro" id="IPR009057">
    <property type="entry name" value="Homeodomain-like_sf"/>
</dbReference>
<dbReference type="EMBL" id="JAGTJS010000016">
    <property type="protein sequence ID" value="KAH7247180.1"/>
    <property type="molecule type" value="Genomic_DNA"/>
</dbReference>
<dbReference type="InterPro" id="IPR008422">
    <property type="entry name" value="KN_HD"/>
</dbReference>
<feature type="DNA-binding region" description="Homeobox" evidence="4">
    <location>
        <begin position="85"/>
        <end position="147"/>
    </location>
</feature>
<comment type="subcellular location">
    <subcellularLocation>
        <location evidence="4">Nucleus</location>
    </subcellularLocation>
</comment>